<dbReference type="PANTHER" id="PTHR30363:SF28">
    <property type="entry name" value="TRANSCRIPTIONAL REGULATORY PROTEIN-RELATED"/>
    <property type="match status" value="1"/>
</dbReference>
<keyword evidence="3" id="KW-1185">Reference proteome</keyword>
<dbReference type="FunFam" id="1.10.10.10:FF:000907">
    <property type="entry name" value="Probable transcriptional regulatory protein"/>
    <property type="match status" value="1"/>
</dbReference>
<accession>A0A1X2L6U3</accession>
<reference evidence="2 3" key="1">
    <citation type="submission" date="2017-04" db="EMBL/GenBank/DDBJ databases">
        <title>The new phylogeny of genus Mycobacterium.</title>
        <authorList>
            <person name="Tortoli E."/>
            <person name="Trovato A."/>
            <person name="Cirillo D.M."/>
        </authorList>
    </citation>
    <scope>NUCLEOTIDE SEQUENCE [LARGE SCALE GENOMIC DNA]</scope>
    <source>
        <strain evidence="2 3">DSM 45247</strain>
    </source>
</reference>
<evidence type="ECO:0000256" key="1">
    <source>
        <dbReference type="SAM" id="MobiDB-lite"/>
    </source>
</evidence>
<feature type="region of interest" description="Disordered" evidence="1">
    <location>
        <begin position="234"/>
        <end position="271"/>
    </location>
</feature>
<dbReference type="SUPFAM" id="SSF46785">
    <property type="entry name" value="Winged helix' DNA-binding domain"/>
    <property type="match status" value="1"/>
</dbReference>
<proteinExistence type="predicted"/>
<organism evidence="2 3">
    <name type="scientific">Mycolicibacterium vulneris</name>
    <dbReference type="NCBI Taxonomy" id="547163"/>
    <lineage>
        <taxon>Bacteria</taxon>
        <taxon>Bacillati</taxon>
        <taxon>Actinomycetota</taxon>
        <taxon>Actinomycetes</taxon>
        <taxon>Mycobacteriales</taxon>
        <taxon>Mycobacteriaceae</taxon>
        <taxon>Mycolicibacterium</taxon>
    </lineage>
</organism>
<dbReference type="InterPro" id="IPR011991">
    <property type="entry name" value="ArsR-like_HTH"/>
</dbReference>
<feature type="compositionally biased region" description="Polar residues" evidence="1">
    <location>
        <begin position="262"/>
        <end position="271"/>
    </location>
</feature>
<feature type="compositionally biased region" description="Basic and acidic residues" evidence="1">
    <location>
        <begin position="244"/>
        <end position="261"/>
    </location>
</feature>
<evidence type="ECO:0000313" key="3">
    <source>
        <dbReference type="Proteomes" id="UP000242320"/>
    </source>
</evidence>
<dbReference type="InterPro" id="IPR036390">
    <property type="entry name" value="WH_DNA-bd_sf"/>
</dbReference>
<dbReference type="InterPro" id="IPR036388">
    <property type="entry name" value="WH-like_DNA-bd_sf"/>
</dbReference>
<dbReference type="PANTHER" id="PTHR30363">
    <property type="entry name" value="HTH-TYPE TRANSCRIPTIONAL REGULATOR SRLR-RELATED"/>
    <property type="match status" value="1"/>
</dbReference>
<dbReference type="AlphaFoldDB" id="A0A1X2L6U3"/>
<name>A0A1X2L6U3_9MYCO</name>
<dbReference type="CDD" id="cd00090">
    <property type="entry name" value="HTH_ARSR"/>
    <property type="match status" value="1"/>
</dbReference>
<sequence>MKIRTSPDGPADAITGAVDVGAPVADGHTRRAIVRLLLESGSITAGEIGDRLGLAAAGVRRHLDALIEAGDAESTAAAAWQQVGRGRPAKRYRLTAAGRAKLDHAYDDLAAAAMRQLREIGGEEAVQAFARQRIDTILADVPAADSAADTDVEAAADRIATALTKAGYVTTTTQVGGPIHGVQICQHHCPVSHVAEEFPELCDAEQQAMAEVLGTHVQRLATIVNGDCACTTHVPLTQAPSPRHAGDDAERGDEQERRHMTDTTSTKGASR</sequence>
<dbReference type="Pfam" id="PF12840">
    <property type="entry name" value="HTH_20"/>
    <property type="match status" value="1"/>
</dbReference>
<gene>
    <name evidence="2" type="ORF">B8W69_08650</name>
</gene>
<dbReference type="Proteomes" id="UP000242320">
    <property type="component" value="Unassembled WGS sequence"/>
</dbReference>
<dbReference type="Gene3D" id="1.10.10.10">
    <property type="entry name" value="Winged helix-like DNA-binding domain superfamily/Winged helix DNA-binding domain"/>
    <property type="match status" value="1"/>
</dbReference>
<dbReference type="EMBL" id="NCXM01000007">
    <property type="protein sequence ID" value="OSC29718.1"/>
    <property type="molecule type" value="Genomic_DNA"/>
</dbReference>
<dbReference type="InterPro" id="IPR050313">
    <property type="entry name" value="Carb_Metab_HTH_regulators"/>
</dbReference>
<evidence type="ECO:0000313" key="2">
    <source>
        <dbReference type="EMBL" id="OSC29718.1"/>
    </source>
</evidence>
<comment type="caution">
    <text evidence="2">The sequence shown here is derived from an EMBL/GenBank/DDBJ whole genome shotgun (WGS) entry which is preliminary data.</text>
</comment>
<protein>
    <submittedName>
        <fullName evidence="2">Transcriptional regulator</fullName>
    </submittedName>
</protein>